<organism evidence="2 3">
    <name type="scientific">Colletotrichum cuscutae</name>
    <dbReference type="NCBI Taxonomy" id="1209917"/>
    <lineage>
        <taxon>Eukaryota</taxon>
        <taxon>Fungi</taxon>
        <taxon>Dikarya</taxon>
        <taxon>Ascomycota</taxon>
        <taxon>Pezizomycotina</taxon>
        <taxon>Sordariomycetes</taxon>
        <taxon>Hypocreomycetidae</taxon>
        <taxon>Glomerellales</taxon>
        <taxon>Glomerellaceae</taxon>
        <taxon>Colletotrichum</taxon>
        <taxon>Colletotrichum acutatum species complex</taxon>
    </lineage>
</organism>
<proteinExistence type="predicted"/>
<name>A0AAI9YC20_9PEZI</name>
<evidence type="ECO:0000256" key="1">
    <source>
        <dbReference type="SAM" id="MobiDB-lite"/>
    </source>
</evidence>
<protein>
    <submittedName>
        <fullName evidence="2">Uncharacterized protein</fullName>
    </submittedName>
</protein>
<dbReference type="EMBL" id="MPDP01000014">
    <property type="protein sequence ID" value="KAK1496338.1"/>
    <property type="molecule type" value="Genomic_DNA"/>
</dbReference>
<dbReference type="Proteomes" id="UP001239213">
    <property type="component" value="Unassembled WGS sequence"/>
</dbReference>
<comment type="caution">
    <text evidence="2">The sequence shown here is derived from an EMBL/GenBank/DDBJ whole genome shotgun (WGS) entry which is preliminary data.</text>
</comment>
<feature type="region of interest" description="Disordered" evidence="1">
    <location>
        <begin position="151"/>
        <end position="176"/>
    </location>
</feature>
<feature type="region of interest" description="Disordered" evidence="1">
    <location>
        <begin position="1"/>
        <end position="55"/>
    </location>
</feature>
<keyword evidence="3" id="KW-1185">Reference proteome</keyword>
<evidence type="ECO:0000313" key="3">
    <source>
        <dbReference type="Proteomes" id="UP001239213"/>
    </source>
</evidence>
<feature type="compositionally biased region" description="Basic and acidic residues" evidence="1">
    <location>
        <begin position="165"/>
        <end position="174"/>
    </location>
</feature>
<dbReference type="AlphaFoldDB" id="A0AAI9YC20"/>
<sequence>MQPSRGLLQMDDEFKLKKDHLPKRSSPISDPPKTRSPCTGRPWSLGRDNSTAPGRSSAAVAHTLAQALRLSASCEPSGLSRRIVRGNHGVHARPRGPKWAVCRGGDLVSWHQVSVQYLPRRDSSVAASHFLLSGASLVPRRRKKISNQVGRVAERLEATGNGSRQRAEEAEHAESPATQPDAALVYGYMHGNLITYGFRLVEAKLLVLGMRLSVQPAKYPYTLSPDINEAPAALTNGPHQQMAYNLCESGSCSLYLNKVFDGPQAPVGISPERQTKKDYSARQSVSRGLELEVPAYPPKPAIRIIVRISRPIVLKPRTPPVIYSRRGPTCTTAIV</sequence>
<reference evidence="2" key="1">
    <citation type="submission" date="2016-11" db="EMBL/GenBank/DDBJ databases">
        <title>The genome sequence of Colletotrichum cuscutae.</title>
        <authorList>
            <person name="Baroncelli R."/>
        </authorList>
    </citation>
    <scope>NUCLEOTIDE SEQUENCE</scope>
    <source>
        <strain evidence="2">IMI 304802</strain>
    </source>
</reference>
<accession>A0AAI9YC20</accession>
<evidence type="ECO:0000313" key="2">
    <source>
        <dbReference type="EMBL" id="KAK1496338.1"/>
    </source>
</evidence>
<gene>
    <name evidence="2" type="ORF">CCUS01_13365</name>
</gene>